<feature type="transmembrane region" description="Helical" evidence="10">
    <location>
        <begin position="98"/>
        <end position="116"/>
    </location>
</feature>
<evidence type="ECO:0000313" key="11">
    <source>
        <dbReference type="EnsemblMetazoa" id="MESCA009106-PA"/>
    </source>
</evidence>
<dbReference type="GO" id="GO:0034626">
    <property type="term" value="P:fatty acid elongation, polyunsaturated fatty acid"/>
    <property type="evidence" value="ECO:0007669"/>
    <property type="project" value="TreeGrafter"/>
</dbReference>
<dbReference type="PANTHER" id="PTHR11157:SF69">
    <property type="entry name" value="ELONGATION OF VERY LONG CHAIN FATTY ACIDS PROTEIN 7"/>
    <property type="match status" value="1"/>
</dbReference>
<evidence type="ECO:0000256" key="1">
    <source>
        <dbReference type="ARBA" id="ARBA00004141"/>
    </source>
</evidence>
<keyword evidence="3 10" id="KW-0808">Transferase</keyword>
<keyword evidence="8 10" id="KW-0472">Membrane</keyword>
<evidence type="ECO:0000256" key="9">
    <source>
        <dbReference type="ARBA" id="ARBA00023160"/>
    </source>
</evidence>
<reference evidence="11" key="2">
    <citation type="submission" date="2015-06" db="UniProtKB">
        <authorList>
            <consortium name="EnsemblMetazoa"/>
        </authorList>
    </citation>
    <scope>IDENTIFICATION</scope>
</reference>
<keyword evidence="2 10" id="KW-0444">Lipid biosynthesis</keyword>
<protein>
    <recommendedName>
        <fullName evidence="10">Elongation of very long chain fatty acids protein</fullName>
        <ecNumber evidence="10">2.3.1.199</ecNumber>
    </recommendedName>
    <alternativeName>
        <fullName evidence="10">Very-long-chain 3-oxoacyl-CoA synthase</fullName>
    </alternativeName>
</protein>
<dbReference type="PROSITE" id="PS01188">
    <property type="entry name" value="ELO"/>
    <property type="match status" value="1"/>
</dbReference>
<keyword evidence="6 10" id="KW-1133">Transmembrane helix</keyword>
<dbReference type="HOGENOM" id="CLU_149068_0_0_1"/>
<dbReference type="EnsemblMetazoa" id="MESCA009106-RA">
    <property type="protein sequence ID" value="MESCA009106-PA"/>
    <property type="gene ID" value="MESCA009106"/>
</dbReference>
<organism evidence="11 12">
    <name type="scientific">Megaselia scalaris</name>
    <name type="common">Humpbacked fly</name>
    <name type="synonym">Phora scalaris</name>
    <dbReference type="NCBI Taxonomy" id="36166"/>
    <lineage>
        <taxon>Eukaryota</taxon>
        <taxon>Metazoa</taxon>
        <taxon>Ecdysozoa</taxon>
        <taxon>Arthropoda</taxon>
        <taxon>Hexapoda</taxon>
        <taxon>Insecta</taxon>
        <taxon>Pterygota</taxon>
        <taxon>Neoptera</taxon>
        <taxon>Endopterygota</taxon>
        <taxon>Diptera</taxon>
        <taxon>Brachycera</taxon>
        <taxon>Muscomorpha</taxon>
        <taxon>Platypezoidea</taxon>
        <taxon>Phoridae</taxon>
        <taxon>Megaseliini</taxon>
        <taxon>Megaselia</taxon>
    </lineage>
</organism>
<keyword evidence="4 10" id="KW-0812">Transmembrane</keyword>
<feature type="transmembrane region" description="Helical" evidence="10">
    <location>
        <begin position="123"/>
        <end position="143"/>
    </location>
</feature>
<evidence type="ECO:0000256" key="4">
    <source>
        <dbReference type="ARBA" id="ARBA00022692"/>
    </source>
</evidence>
<sequence>MVKEEEFLFPFNGFQFTVSIILVYLLFVLKIGKIYMKNRSPYKLKKFIVAYNIFQIAACLLVIKAIWSDEKAPPSRYFSQCQVAEYMNKWSYLYKFNVGIYLLKCSEMLETIIFVLRKKWRQVSFLHVFHHCATLTLAFLAGYCGH</sequence>
<keyword evidence="5 10" id="KW-0276">Fatty acid metabolism</keyword>
<dbReference type="GO" id="GO:0005789">
    <property type="term" value="C:endoplasmic reticulum membrane"/>
    <property type="evidence" value="ECO:0007669"/>
    <property type="project" value="TreeGrafter"/>
</dbReference>
<dbReference type="GO" id="GO:0034625">
    <property type="term" value="P:fatty acid elongation, monounsaturated fatty acid"/>
    <property type="evidence" value="ECO:0007669"/>
    <property type="project" value="TreeGrafter"/>
</dbReference>
<dbReference type="GO" id="GO:0030148">
    <property type="term" value="P:sphingolipid biosynthetic process"/>
    <property type="evidence" value="ECO:0007669"/>
    <property type="project" value="TreeGrafter"/>
</dbReference>
<dbReference type="PANTHER" id="PTHR11157">
    <property type="entry name" value="FATTY ACID ACYL TRANSFERASE-RELATED"/>
    <property type="match status" value="1"/>
</dbReference>
<dbReference type="Proteomes" id="UP000015102">
    <property type="component" value="Unassembled WGS sequence"/>
</dbReference>
<feature type="transmembrane region" description="Helical" evidence="10">
    <location>
        <begin position="16"/>
        <end position="36"/>
    </location>
</feature>
<proteinExistence type="inferred from homology"/>
<accession>T1GZ15</accession>
<dbReference type="GO" id="GO:0042761">
    <property type="term" value="P:very long-chain fatty acid biosynthetic process"/>
    <property type="evidence" value="ECO:0007669"/>
    <property type="project" value="TreeGrafter"/>
</dbReference>
<evidence type="ECO:0000256" key="3">
    <source>
        <dbReference type="ARBA" id="ARBA00022679"/>
    </source>
</evidence>
<evidence type="ECO:0000313" key="12">
    <source>
        <dbReference type="Proteomes" id="UP000015102"/>
    </source>
</evidence>
<dbReference type="Pfam" id="PF01151">
    <property type="entry name" value="ELO"/>
    <property type="match status" value="1"/>
</dbReference>
<dbReference type="STRING" id="36166.T1GZ15"/>
<dbReference type="GO" id="GO:0019367">
    <property type="term" value="P:fatty acid elongation, saturated fatty acid"/>
    <property type="evidence" value="ECO:0007669"/>
    <property type="project" value="TreeGrafter"/>
</dbReference>
<evidence type="ECO:0000256" key="2">
    <source>
        <dbReference type="ARBA" id="ARBA00022516"/>
    </source>
</evidence>
<comment type="caution">
    <text evidence="10">Lacks conserved residue(s) required for the propagation of feature annotation.</text>
</comment>
<dbReference type="OMA" id="WISMRIQ"/>
<comment type="similarity">
    <text evidence="10">Belongs to the ELO family.</text>
</comment>
<evidence type="ECO:0000256" key="7">
    <source>
        <dbReference type="ARBA" id="ARBA00023098"/>
    </source>
</evidence>
<dbReference type="AlphaFoldDB" id="T1GZ15"/>
<dbReference type="EMBL" id="CAQQ02389143">
    <property type="status" value="NOT_ANNOTATED_CDS"/>
    <property type="molecule type" value="Genomic_DNA"/>
</dbReference>
<evidence type="ECO:0000256" key="5">
    <source>
        <dbReference type="ARBA" id="ARBA00022832"/>
    </source>
</evidence>
<evidence type="ECO:0000256" key="6">
    <source>
        <dbReference type="ARBA" id="ARBA00022989"/>
    </source>
</evidence>
<name>T1GZ15_MEGSC</name>
<keyword evidence="12" id="KW-1185">Reference proteome</keyword>
<comment type="catalytic activity">
    <reaction evidence="10">
        <text>a very-long-chain acyl-CoA + malonyl-CoA + H(+) = a very-long-chain 3-oxoacyl-CoA + CO2 + CoA</text>
        <dbReference type="Rhea" id="RHEA:32727"/>
        <dbReference type="ChEBI" id="CHEBI:15378"/>
        <dbReference type="ChEBI" id="CHEBI:16526"/>
        <dbReference type="ChEBI" id="CHEBI:57287"/>
        <dbReference type="ChEBI" id="CHEBI:57384"/>
        <dbReference type="ChEBI" id="CHEBI:90725"/>
        <dbReference type="ChEBI" id="CHEBI:90736"/>
        <dbReference type="EC" id="2.3.1.199"/>
    </reaction>
</comment>
<keyword evidence="7 10" id="KW-0443">Lipid metabolism</keyword>
<evidence type="ECO:0000256" key="10">
    <source>
        <dbReference type="RuleBase" id="RU361115"/>
    </source>
</evidence>
<comment type="subcellular location">
    <subcellularLocation>
        <location evidence="1">Membrane</location>
        <topology evidence="1">Multi-pass membrane protein</topology>
    </subcellularLocation>
</comment>
<feature type="transmembrane region" description="Helical" evidence="10">
    <location>
        <begin position="48"/>
        <end position="67"/>
    </location>
</feature>
<dbReference type="InterPro" id="IPR002076">
    <property type="entry name" value="ELO_fam"/>
</dbReference>
<dbReference type="EC" id="2.3.1.199" evidence="10"/>
<reference evidence="12" key="1">
    <citation type="submission" date="2013-02" db="EMBL/GenBank/DDBJ databases">
        <authorList>
            <person name="Hughes D."/>
        </authorList>
    </citation>
    <scope>NUCLEOTIDE SEQUENCE</scope>
    <source>
        <strain>Durham</strain>
        <strain evidence="12">NC isolate 2 -- Noor lab</strain>
    </source>
</reference>
<dbReference type="InterPro" id="IPR030457">
    <property type="entry name" value="ELO_CS"/>
</dbReference>
<evidence type="ECO:0000256" key="8">
    <source>
        <dbReference type="ARBA" id="ARBA00023136"/>
    </source>
</evidence>
<dbReference type="GO" id="GO:0009922">
    <property type="term" value="F:fatty acid elongase activity"/>
    <property type="evidence" value="ECO:0007669"/>
    <property type="project" value="UniProtKB-EC"/>
</dbReference>
<keyword evidence="9 10" id="KW-0275">Fatty acid biosynthesis</keyword>